<evidence type="ECO:0000256" key="1">
    <source>
        <dbReference type="SAM" id="MobiDB-lite"/>
    </source>
</evidence>
<proteinExistence type="predicted"/>
<feature type="compositionally biased region" description="Low complexity" evidence="1">
    <location>
        <begin position="72"/>
        <end position="91"/>
    </location>
</feature>
<sequence>MDGLVDLVRVEEVGLEQVERGVCSWEALELLDRGHIVHATITNIHDPEKAGLLSFLDEPPRNLHGRMLPQHTLSGRSSPPTGSPSLTTSLL</sequence>
<keyword evidence="3" id="KW-1185">Reference proteome</keyword>
<feature type="region of interest" description="Disordered" evidence="1">
    <location>
        <begin position="63"/>
        <end position="91"/>
    </location>
</feature>
<dbReference type="AlphaFoldDB" id="A0A843VA56"/>
<dbReference type="OrthoDB" id="2735536at2759"/>
<accession>A0A843VA56</accession>
<evidence type="ECO:0000313" key="2">
    <source>
        <dbReference type="EMBL" id="MQL92096.1"/>
    </source>
</evidence>
<protein>
    <submittedName>
        <fullName evidence="2">Uncharacterized protein</fullName>
    </submittedName>
</protein>
<dbReference type="Proteomes" id="UP000652761">
    <property type="component" value="Unassembled WGS sequence"/>
</dbReference>
<comment type="caution">
    <text evidence="2">The sequence shown here is derived from an EMBL/GenBank/DDBJ whole genome shotgun (WGS) entry which is preliminary data.</text>
</comment>
<name>A0A843VA56_COLES</name>
<reference evidence="2" key="1">
    <citation type="submission" date="2017-07" db="EMBL/GenBank/DDBJ databases">
        <title>Taro Niue Genome Assembly and Annotation.</title>
        <authorList>
            <person name="Atibalentja N."/>
            <person name="Keating K."/>
            <person name="Fields C.J."/>
        </authorList>
    </citation>
    <scope>NUCLEOTIDE SEQUENCE</scope>
    <source>
        <strain evidence="2">Niue_2</strain>
        <tissue evidence="2">Leaf</tissue>
    </source>
</reference>
<organism evidence="2 3">
    <name type="scientific">Colocasia esculenta</name>
    <name type="common">Wild taro</name>
    <name type="synonym">Arum esculentum</name>
    <dbReference type="NCBI Taxonomy" id="4460"/>
    <lineage>
        <taxon>Eukaryota</taxon>
        <taxon>Viridiplantae</taxon>
        <taxon>Streptophyta</taxon>
        <taxon>Embryophyta</taxon>
        <taxon>Tracheophyta</taxon>
        <taxon>Spermatophyta</taxon>
        <taxon>Magnoliopsida</taxon>
        <taxon>Liliopsida</taxon>
        <taxon>Araceae</taxon>
        <taxon>Aroideae</taxon>
        <taxon>Colocasieae</taxon>
        <taxon>Colocasia</taxon>
    </lineage>
</organism>
<gene>
    <name evidence="2" type="ORF">Taro_024711</name>
</gene>
<evidence type="ECO:0000313" key="3">
    <source>
        <dbReference type="Proteomes" id="UP000652761"/>
    </source>
</evidence>
<dbReference type="EMBL" id="NMUH01001412">
    <property type="protein sequence ID" value="MQL92096.1"/>
    <property type="molecule type" value="Genomic_DNA"/>
</dbReference>